<organism evidence="9 10">
    <name type="scientific">Paramuricea clavata</name>
    <name type="common">Red gorgonian</name>
    <name type="synonym">Violescent sea-whip</name>
    <dbReference type="NCBI Taxonomy" id="317549"/>
    <lineage>
        <taxon>Eukaryota</taxon>
        <taxon>Metazoa</taxon>
        <taxon>Cnidaria</taxon>
        <taxon>Anthozoa</taxon>
        <taxon>Octocorallia</taxon>
        <taxon>Malacalcyonacea</taxon>
        <taxon>Plexauridae</taxon>
        <taxon>Paramuricea</taxon>
    </lineage>
</organism>
<dbReference type="PROSITE" id="PS00237">
    <property type="entry name" value="G_PROTEIN_RECEP_F1_1"/>
    <property type="match status" value="1"/>
</dbReference>
<keyword evidence="5" id="KW-0472">Membrane</keyword>
<dbReference type="CDD" id="cd00637">
    <property type="entry name" value="7tm_classA_rhodopsin-like"/>
    <property type="match status" value="1"/>
</dbReference>
<keyword evidence="3" id="KW-1133">Transmembrane helix</keyword>
<gene>
    <name evidence="9" type="ORF">PACLA_8A019762</name>
</gene>
<dbReference type="InterPro" id="IPR000276">
    <property type="entry name" value="GPCR_Rhodpsn"/>
</dbReference>
<dbReference type="PRINTS" id="PR00237">
    <property type="entry name" value="GPCRRHODOPSN"/>
</dbReference>
<name>A0A6S7GN55_PARCT</name>
<evidence type="ECO:0000256" key="4">
    <source>
        <dbReference type="ARBA" id="ARBA00023040"/>
    </source>
</evidence>
<reference evidence="9" key="1">
    <citation type="submission" date="2020-04" db="EMBL/GenBank/DDBJ databases">
        <authorList>
            <person name="Alioto T."/>
            <person name="Alioto T."/>
            <person name="Gomez Garrido J."/>
        </authorList>
    </citation>
    <scope>NUCLEOTIDE SEQUENCE</scope>
    <source>
        <strain evidence="9">A484AB</strain>
    </source>
</reference>
<dbReference type="Proteomes" id="UP001152795">
    <property type="component" value="Unassembled WGS sequence"/>
</dbReference>
<keyword evidence="4 8" id="KW-0297">G-protein coupled receptor</keyword>
<dbReference type="GO" id="GO:0004930">
    <property type="term" value="F:G protein-coupled receptor activity"/>
    <property type="evidence" value="ECO:0007669"/>
    <property type="project" value="UniProtKB-KW"/>
</dbReference>
<dbReference type="PANTHER" id="PTHR45695">
    <property type="entry name" value="LEUCOKININ RECEPTOR-RELATED"/>
    <property type="match status" value="1"/>
</dbReference>
<evidence type="ECO:0000256" key="7">
    <source>
        <dbReference type="ARBA" id="ARBA00023224"/>
    </source>
</evidence>
<dbReference type="PROSITE" id="PS50262">
    <property type="entry name" value="G_PROTEIN_RECEP_F1_2"/>
    <property type="match status" value="1"/>
</dbReference>
<comment type="similarity">
    <text evidence="8">Belongs to the G-protein coupled receptor 1 family.</text>
</comment>
<evidence type="ECO:0000313" key="10">
    <source>
        <dbReference type="Proteomes" id="UP001152795"/>
    </source>
</evidence>
<evidence type="ECO:0000256" key="1">
    <source>
        <dbReference type="ARBA" id="ARBA00004141"/>
    </source>
</evidence>
<dbReference type="GO" id="GO:0005886">
    <property type="term" value="C:plasma membrane"/>
    <property type="evidence" value="ECO:0007669"/>
    <property type="project" value="TreeGrafter"/>
</dbReference>
<dbReference type="Gene3D" id="1.20.1070.10">
    <property type="entry name" value="Rhodopsin 7-helix transmembrane proteins"/>
    <property type="match status" value="1"/>
</dbReference>
<accession>A0A6S7GN55</accession>
<keyword evidence="6 8" id="KW-0675">Receptor</keyword>
<dbReference type="AlphaFoldDB" id="A0A6S7GN55"/>
<evidence type="ECO:0000313" key="9">
    <source>
        <dbReference type="EMBL" id="CAB3991279.1"/>
    </source>
</evidence>
<sequence>MKPGHNGSITEQYVFPYYAEVLFYVLQCILVVFGLFGNVLVILSVRRNPHMKKSISNLFIQNLAIADIGVLAISHTFILGLEIKNFIWPFGEFCCRVIFPLSDSFYGVSIWCIVAISFHRYRGIVHIMHTQLSRKNARLILVAAWLLPIIVITLPLWIFMKLLPGINICDVAWPNHDSHIAYFIILNLLFYVLPLALIVYYYLRIRVSLKASSGFHRQMTKSSSRSALRDDLTKQIQRNAKALRVLTPVVVVFFVTMLPFTAFRLAFVFTNMANFRYTRTLFFASIISVLANSSANPLIYTIVSPEFRRSFMHFLGLKKGLTRDGNSTMRRSMLSRKTSEYFGTLNNKKHGQEESF</sequence>
<dbReference type="EMBL" id="CACRXK020001819">
    <property type="protein sequence ID" value="CAB3991279.1"/>
    <property type="molecule type" value="Genomic_DNA"/>
</dbReference>
<evidence type="ECO:0000256" key="3">
    <source>
        <dbReference type="ARBA" id="ARBA00022989"/>
    </source>
</evidence>
<evidence type="ECO:0000256" key="6">
    <source>
        <dbReference type="ARBA" id="ARBA00023170"/>
    </source>
</evidence>
<dbReference type="SMART" id="SM01381">
    <property type="entry name" value="7TM_GPCR_Srsx"/>
    <property type="match status" value="1"/>
</dbReference>
<protein>
    <submittedName>
        <fullName evidence="9">Galanin receptor type 1-like</fullName>
    </submittedName>
</protein>
<dbReference type="Pfam" id="PF00001">
    <property type="entry name" value="7tm_1"/>
    <property type="match status" value="1"/>
</dbReference>
<keyword evidence="2 8" id="KW-0812">Transmembrane</keyword>
<dbReference type="PANTHER" id="PTHR45695:SF9">
    <property type="entry name" value="LEUCOKININ RECEPTOR"/>
    <property type="match status" value="1"/>
</dbReference>
<keyword evidence="10" id="KW-1185">Reference proteome</keyword>
<dbReference type="SUPFAM" id="SSF81321">
    <property type="entry name" value="Family A G protein-coupled receptor-like"/>
    <property type="match status" value="1"/>
</dbReference>
<proteinExistence type="inferred from homology"/>
<evidence type="ECO:0000256" key="2">
    <source>
        <dbReference type="ARBA" id="ARBA00022692"/>
    </source>
</evidence>
<evidence type="ECO:0000256" key="5">
    <source>
        <dbReference type="ARBA" id="ARBA00023136"/>
    </source>
</evidence>
<evidence type="ECO:0000256" key="8">
    <source>
        <dbReference type="RuleBase" id="RU000688"/>
    </source>
</evidence>
<dbReference type="OrthoDB" id="9046662at2759"/>
<dbReference type="InterPro" id="IPR017452">
    <property type="entry name" value="GPCR_Rhodpsn_7TM"/>
</dbReference>
<keyword evidence="7 8" id="KW-0807">Transducer</keyword>
<comment type="caution">
    <text evidence="9">The sequence shown here is derived from an EMBL/GenBank/DDBJ whole genome shotgun (WGS) entry which is preliminary data.</text>
</comment>
<comment type="subcellular location">
    <subcellularLocation>
        <location evidence="1">Membrane</location>
        <topology evidence="1">Multi-pass membrane protein</topology>
    </subcellularLocation>
</comment>